<dbReference type="InterPro" id="IPR011990">
    <property type="entry name" value="TPR-like_helical_dom_sf"/>
</dbReference>
<reference evidence="1 2" key="1">
    <citation type="submission" date="2021-11" db="EMBL/GenBank/DDBJ databases">
        <title>Aliifidinibius sp. nov., a new bacterium isolated from saline soil.</title>
        <authorList>
            <person name="Galisteo C."/>
            <person name="De La Haba R."/>
            <person name="Sanchez-Porro C."/>
            <person name="Ventosa A."/>
        </authorList>
    </citation>
    <scope>NUCLEOTIDE SEQUENCE [LARGE SCALE GENOMIC DNA]</scope>
    <source>
        <strain evidence="1 2">KACC 190600</strain>
    </source>
</reference>
<dbReference type="Proteomes" id="UP001207337">
    <property type="component" value="Unassembled WGS sequence"/>
</dbReference>
<dbReference type="EMBL" id="JAJNDC010000001">
    <property type="protein sequence ID" value="MCW9712584.1"/>
    <property type="molecule type" value="Genomic_DNA"/>
</dbReference>
<name>A0ABT3PXL3_9BACT</name>
<proteinExistence type="predicted"/>
<dbReference type="SMART" id="SM00028">
    <property type="entry name" value="TPR"/>
    <property type="match status" value="2"/>
</dbReference>
<gene>
    <name evidence="1" type="ORF">LQ318_06685</name>
</gene>
<dbReference type="SUPFAM" id="SSF48452">
    <property type="entry name" value="TPR-like"/>
    <property type="match status" value="1"/>
</dbReference>
<keyword evidence="2" id="KW-1185">Reference proteome</keyword>
<dbReference type="InterPro" id="IPR019734">
    <property type="entry name" value="TPR_rpt"/>
</dbReference>
<accession>A0ABT3PXL3</accession>
<evidence type="ECO:0000313" key="2">
    <source>
        <dbReference type="Proteomes" id="UP001207337"/>
    </source>
</evidence>
<protein>
    <submittedName>
        <fullName evidence="1">Tetratricopeptide repeat protein</fullName>
    </submittedName>
</protein>
<evidence type="ECO:0000313" key="1">
    <source>
        <dbReference type="EMBL" id="MCW9712584.1"/>
    </source>
</evidence>
<comment type="caution">
    <text evidence="1">The sequence shown here is derived from an EMBL/GenBank/DDBJ whole genome shotgun (WGS) entry which is preliminary data.</text>
</comment>
<dbReference type="RefSeq" id="WP_265788659.1">
    <property type="nucleotide sequence ID" value="NZ_BAABRS010000001.1"/>
</dbReference>
<organism evidence="1 2">
    <name type="scientific">Fodinibius salicampi</name>
    <dbReference type="NCBI Taxonomy" id="1920655"/>
    <lineage>
        <taxon>Bacteria</taxon>
        <taxon>Pseudomonadati</taxon>
        <taxon>Balneolota</taxon>
        <taxon>Balneolia</taxon>
        <taxon>Balneolales</taxon>
        <taxon>Balneolaceae</taxon>
        <taxon>Fodinibius</taxon>
    </lineage>
</organism>
<dbReference type="Pfam" id="PF14559">
    <property type="entry name" value="TPR_19"/>
    <property type="match status" value="1"/>
</dbReference>
<sequence>MVKRSHILSFSLLVFLYSSVGIWKYISQGELQKAHSIKEEQNVEVKASKEFWSHYQQATASRTAGDYEQAIYHYKEALKRDGEHTDALYYLGNMYLFQRKFKQTEKYWLRLEEIQENVPRTQLQLGKLYFCTDDDNPLFDMERAERKYRYAKDLNREEIGAPLQLSKIAIFDNNMSEAKELLDAVLSADNSNYQALFLRGYIDWKENKREAGKKRLRKAWRIYQSLGHIQIHGEGATKKGARAMLSEDMFCDMFQTNIDSLMKQGINEVNYNTFDNQLGVSQY</sequence>
<dbReference type="Gene3D" id="1.25.40.10">
    <property type="entry name" value="Tetratricopeptide repeat domain"/>
    <property type="match status" value="1"/>
</dbReference>